<evidence type="ECO:0000313" key="4">
    <source>
        <dbReference type="EMBL" id="PUU79613.1"/>
    </source>
</evidence>
<keyword evidence="5" id="KW-1185">Reference proteome</keyword>
<dbReference type="GO" id="GO:0008270">
    <property type="term" value="F:zinc ion binding"/>
    <property type="evidence" value="ECO:0007669"/>
    <property type="project" value="UniProtKB-KW"/>
</dbReference>
<dbReference type="EMBL" id="NESQ01000086">
    <property type="protein sequence ID" value="PUU79613.1"/>
    <property type="molecule type" value="Genomic_DNA"/>
</dbReference>
<dbReference type="AlphaFoldDB" id="A0A2T6ZVW1"/>
<feature type="domain" description="C2H2-type" evidence="3">
    <location>
        <begin position="211"/>
        <end position="239"/>
    </location>
</feature>
<dbReference type="Proteomes" id="UP000244722">
    <property type="component" value="Unassembled WGS sequence"/>
</dbReference>
<feature type="compositionally biased region" description="Pro residues" evidence="2">
    <location>
        <begin position="92"/>
        <end position="104"/>
    </location>
</feature>
<reference evidence="4 5" key="1">
    <citation type="submission" date="2017-04" db="EMBL/GenBank/DDBJ databases">
        <title>Draft genome sequence of Tuber borchii Vittad., a whitish edible truffle.</title>
        <authorList>
            <consortium name="DOE Joint Genome Institute"/>
            <person name="Murat C."/>
            <person name="Kuo A."/>
            <person name="Barry K.W."/>
            <person name="Clum A."/>
            <person name="Dockter R.B."/>
            <person name="Fauchery L."/>
            <person name="Iotti M."/>
            <person name="Kohler A."/>
            <person name="Labutti K."/>
            <person name="Lindquist E.A."/>
            <person name="Lipzen A."/>
            <person name="Ohm R.A."/>
            <person name="Wang M."/>
            <person name="Grigoriev I.V."/>
            <person name="Zambonelli A."/>
            <person name="Martin F.M."/>
        </authorList>
    </citation>
    <scope>NUCLEOTIDE SEQUENCE [LARGE SCALE GENOMIC DNA]</scope>
    <source>
        <strain evidence="4 5">Tbo3840</strain>
    </source>
</reference>
<proteinExistence type="predicted"/>
<evidence type="ECO:0000313" key="5">
    <source>
        <dbReference type="Proteomes" id="UP000244722"/>
    </source>
</evidence>
<evidence type="ECO:0000256" key="1">
    <source>
        <dbReference type="PROSITE-ProRule" id="PRU00042"/>
    </source>
</evidence>
<gene>
    <name evidence="4" type="ORF">B9Z19DRAFT_810277</name>
</gene>
<keyword evidence="1" id="KW-0863">Zinc-finger</keyword>
<dbReference type="Gene3D" id="3.30.160.60">
    <property type="entry name" value="Classic Zinc Finger"/>
    <property type="match status" value="1"/>
</dbReference>
<feature type="region of interest" description="Disordered" evidence="2">
    <location>
        <begin position="92"/>
        <end position="140"/>
    </location>
</feature>
<comment type="caution">
    <text evidence="4">The sequence shown here is derived from an EMBL/GenBank/DDBJ whole genome shotgun (WGS) entry which is preliminary data.</text>
</comment>
<dbReference type="PRINTS" id="PR01217">
    <property type="entry name" value="PRICHEXTENSN"/>
</dbReference>
<sequence>MEYLSGSFFDEAAAGLILSSHHQPQEYNLYSHSAYIEDSLLPSPQSPPPSSLTPAASPGALFLDDLFADIDTTPIDSKDLMEFFSDLPFAHPIPPTLPPSPPHSTPSTSSRLSSTPTPPPASPPPATPKPRPRQRKPRKDITYGCTSSTCAFPSHTPPIPSANHHHHIADDPMHKKRLCCRFPECNVCPGFVTRKDRDRHEVSKHKPGQRFSCSVCGLEMARLDNMRVHVRSAHPGLTEEGVSSNIRRKGGR</sequence>
<dbReference type="SMART" id="SM00355">
    <property type="entry name" value="ZnF_C2H2"/>
    <property type="match status" value="2"/>
</dbReference>
<dbReference type="OrthoDB" id="654211at2759"/>
<dbReference type="PROSITE" id="PS50157">
    <property type="entry name" value="ZINC_FINGER_C2H2_2"/>
    <property type="match status" value="1"/>
</dbReference>
<keyword evidence="1" id="KW-0862">Zinc</keyword>
<feature type="compositionally biased region" description="Pro residues" evidence="2">
    <location>
        <begin position="116"/>
        <end position="129"/>
    </location>
</feature>
<name>A0A2T6ZVW1_TUBBO</name>
<accession>A0A2T6ZVW1</accession>
<dbReference type="InterPro" id="IPR013087">
    <property type="entry name" value="Znf_C2H2_type"/>
</dbReference>
<dbReference type="PROSITE" id="PS00028">
    <property type="entry name" value="ZINC_FINGER_C2H2_1"/>
    <property type="match status" value="1"/>
</dbReference>
<evidence type="ECO:0000259" key="3">
    <source>
        <dbReference type="PROSITE" id="PS50157"/>
    </source>
</evidence>
<feature type="compositionally biased region" description="Low complexity" evidence="2">
    <location>
        <begin position="105"/>
        <end position="115"/>
    </location>
</feature>
<protein>
    <recommendedName>
        <fullName evidence="3">C2H2-type domain-containing protein</fullName>
    </recommendedName>
</protein>
<evidence type="ECO:0000256" key="2">
    <source>
        <dbReference type="SAM" id="MobiDB-lite"/>
    </source>
</evidence>
<keyword evidence="1" id="KW-0479">Metal-binding</keyword>
<organism evidence="4 5">
    <name type="scientific">Tuber borchii</name>
    <name type="common">White truffle</name>
    <dbReference type="NCBI Taxonomy" id="42251"/>
    <lineage>
        <taxon>Eukaryota</taxon>
        <taxon>Fungi</taxon>
        <taxon>Dikarya</taxon>
        <taxon>Ascomycota</taxon>
        <taxon>Pezizomycotina</taxon>
        <taxon>Pezizomycetes</taxon>
        <taxon>Pezizales</taxon>
        <taxon>Tuberaceae</taxon>
        <taxon>Tuber</taxon>
    </lineage>
</organism>